<name>A0A1X6MY70_9APHY</name>
<protein>
    <submittedName>
        <fullName evidence="1">Uncharacterized protein</fullName>
    </submittedName>
</protein>
<dbReference type="GeneID" id="36325944"/>
<sequence>MPVYYIFLGFCAIGRAAPSMERPTSAVADFAMLPPSHRSFVTDSLDVYENDLQFGVTADGILLKGPPMRRDTDLDSLYFGTAMGE</sequence>
<evidence type="ECO:0000313" key="1">
    <source>
        <dbReference type="EMBL" id="OSX61156.1"/>
    </source>
</evidence>
<dbReference type="EMBL" id="KZ110599">
    <property type="protein sequence ID" value="OSX61156.1"/>
    <property type="molecule type" value="Genomic_DNA"/>
</dbReference>
<proteinExistence type="predicted"/>
<accession>A0A1X6MY70</accession>
<organism evidence="1 2">
    <name type="scientific">Postia placenta MAD-698-R-SB12</name>
    <dbReference type="NCBI Taxonomy" id="670580"/>
    <lineage>
        <taxon>Eukaryota</taxon>
        <taxon>Fungi</taxon>
        <taxon>Dikarya</taxon>
        <taxon>Basidiomycota</taxon>
        <taxon>Agaricomycotina</taxon>
        <taxon>Agaricomycetes</taxon>
        <taxon>Polyporales</taxon>
        <taxon>Adustoporiaceae</taxon>
        <taxon>Rhodonia</taxon>
    </lineage>
</organism>
<dbReference type="Proteomes" id="UP000194127">
    <property type="component" value="Unassembled WGS sequence"/>
</dbReference>
<dbReference type="AlphaFoldDB" id="A0A1X6MY70"/>
<keyword evidence="2" id="KW-1185">Reference proteome</keyword>
<gene>
    <name evidence="1" type="ORF">POSPLADRAFT_1058088</name>
</gene>
<reference evidence="1 2" key="1">
    <citation type="submission" date="2017-04" db="EMBL/GenBank/DDBJ databases">
        <title>Genome Sequence of the Model Brown-Rot Fungus Postia placenta SB12.</title>
        <authorList>
            <consortium name="DOE Joint Genome Institute"/>
            <person name="Gaskell J."/>
            <person name="Kersten P."/>
            <person name="Larrondo L.F."/>
            <person name="Canessa P."/>
            <person name="Martinez D."/>
            <person name="Hibbett D."/>
            <person name="Schmoll M."/>
            <person name="Kubicek C.P."/>
            <person name="Martinez A.T."/>
            <person name="Yadav J."/>
            <person name="Master E."/>
            <person name="Magnuson J.K."/>
            <person name="James T."/>
            <person name="Yaver D."/>
            <person name="Berka R."/>
            <person name="Labutti K."/>
            <person name="Lipzen A."/>
            <person name="Aerts A."/>
            <person name="Barry K."/>
            <person name="Henrissat B."/>
            <person name="Blanchette R."/>
            <person name="Grigoriev I."/>
            <person name="Cullen D."/>
        </authorList>
    </citation>
    <scope>NUCLEOTIDE SEQUENCE [LARGE SCALE GENOMIC DNA]</scope>
    <source>
        <strain evidence="1 2">MAD-698-R-SB12</strain>
    </source>
</reference>
<evidence type="ECO:0000313" key="2">
    <source>
        <dbReference type="Proteomes" id="UP000194127"/>
    </source>
</evidence>
<dbReference type="RefSeq" id="XP_024337950.1">
    <property type="nucleotide sequence ID" value="XM_024480994.1"/>
</dbReference>